<sequence>MPKRRQPSSLKHLCISDIAWTFERIWWKDYFDNFGDMQCLHVLGPFDAIPSGMVEEIMKVMETNGQLQGKYLQILFTDRLRHLHLKGTIITNQIVKLLAQRARKLETLHLKYANKISKNLLINLVENLPAIKELNLTDTKCDDNMLQIISLNCPHLVTLSVMNCHGVTDRGVQSICSGQTRKLQNISLQDSGATEQSVIQLLRTLPELKEVEIDNNISGLVQVIEEDIVNGKMDSKYGIRKIHWDTSVPLSTHLSLIVDHCPFVTDVTCHGVISGDVLKKLSCIKTMKKLNLSYGHGYAGHHDLGEFVEFLQEVGIQITDLFLSDTMLMPVREIGVFCLNLKALTMICDGNLTRARAVQASEELFHPDSFKKLEIIKLFDNNVIRSEDTVTFLLCQAENVRILDVHKCMAFTSEGLDAAYQKHGFKQLESLKLDTCHNFDDIDILELMLETENKLSVMHLCSCFNITFVHNDELQLALQEGENWDIEYHWE</sequence>
<dbReference type="Proteomes" id="UP000005408">
    <property type="component" value="Unassembled WGS sequence"/>
</dbReference>
<dbReference type="InterPro" id="IPR001611">
    <property type="entry name" value="Leu-rich_rpt"/>
</dbReference>
<dbReference type="PANTHER" id="PTHR13318">
    <property type="entry name" value="PARTNER OF PAIRED, ISOFORM B-RELATED"/>
    <property type="match status" value="1"/>
</dbReference>
<dbReference type="SUPFAM" id="SSF52047">
    <property type="entry name" value="RNI-like"/>
    <property type="match status" value="2"/>
</dbReference>
<name>A0A8W8K3Y6_MAGGI</name>
<dbReference type="AlphaFoldDB" id="A0A8W8K3Y6"/>
<evidence type="ECO:0008006" key="3">
    <source>
        <dbReference type="Google" id="ProtNLM"/>
    </source>
</evidence>
<dbReference type="InterPro" id="IPR006553">
    <property type="entry name" value="Leu-rich_rpt_Cys-con_subtyp"/>
</dbReference>
<evidence type="ECO:0000313" key="2">
    <source>
        <dbReference type="Proteomes" id="UP000005408"/>
    </source>
</evidence>
<keyword evidence="2" id="KW-1185">Reference proteome</keyword>
<dbReference type="GO" id="GO:0031146">
    <property type="term" value="P:SCF-dependent proteasomal ubiquitin-dependent protein catabolic process"/>
    <property type="evidence" value="ECO:0007669"/>
    <property type="project" value="TreeGrafter"/>
</dbReference>
<reference evidence="1" key="1">
    <citation type="submission" date="2022-08" db="UniProtKB">
        <authorList>
            <consortium name="EnsemblMetazoa"/>
        </authorList>
    </citation>
    <scope>IDENTIFICATION</scope>
    <source>
        <strain evidence="1">05x7-T-G4-1.051#20</strain>
    </source>
</reference>
<dbReference type="Gene3D" id="3.80.10.10">
    <property type="entry name" value="Ribonuclease Inhibitor"/>
    <property type="match status" value="2"/>
</dbReference>
<dbReference type="OMA" id="DYADNYM"/>
<evidence type="ECO:0000313" key="1">
    <source>
        <dbReference type="EnsemblMetazoa" id="G2234.6:cds"/>
    </source>
</evidence>
<dbReference type="EnsemblMetazoa" id="G2234.6">
    <property type="protein sequence ID" value="G2234.6:cds"/>
    <property type="gene ID" value="G2234"/>
</dbReference>
<protein>
    <recommendedName>
        <fullName evidence="3">F-box/LRR-repeat protein 2</fullName>
    </recommendedName>
</protein>
<dbReference type="InterPro" id="IPR032675">
    <property type="entry name" value="LRR_dom_sf"/>
</dbReference>
<dbReference type="GO" id="GO:0019005">
    <property type="term" value="C:SCF ubiquitin ligase complex"/>
    <property type="evidence" value="ECO:0007669"/>
    <property type="project" value="TreeGrafter"/>
</dbReference>
<dbReference type="OrthoDB" id="16120at2759"/>
<dbReference type="SMART" id="SM00367">
    <property type="entry name" value="LRR_CC"/>
    <property type="match status" value="3"/>
</dbReference>
<proteinExistence type="predicted"/>
<dbReference type="Pfam" id="PF13516">
    <property type="entry name" value="LRR_6"/>
    <property type="match status" value="1"/>
</dbReference>
<accession>A0A8W8K3Y6</accession>
<organism evidence="1 2">
    <name type="scientific">Magallana gigas</name>
    <name type="common">Pacific oyster</name>
    <name type="synonym">Crassostrea gigas</name>
    <dbReference type="NCBI Taxonomy" id="29159"/>
    <lineage>
        <taxon>Eukaryota</taxon>
        <taxon>Metazoa</taxon>
        <taxon>Spiralia</taxon>
        <taxon>Lophotrochozoa</taxon>
        <taxon>Mollusca</taxon>
        <taxon>Bivalvia</taxon>
        <taxon>Autobranchia</taxon>
        <taxon>Pteriomorphia</taxon>
        <taxon>Ostreida</taxon>
        <taxon>Ostreoidea</taxon>
        <taxon>Ostreidae</taxon>
        <taxon>Magallana</taxon>
    </lineage>
</organism>